<dbReference type="PANTHER" id="PTHR37322">
    <property type="match status" value="1"/>
</dbReference>
<feature type="domain" description="Lyase N-terminal" evidence="5">
    <location>
        <begin position="40"/>
        <end position="195"/>
    </location>
</feature>
<dbReference type="Gene3D" id="2.60.220.10">
    <property type="entry name" value="Polysaccharide lyase family 8-like, C-terminal"/>
    <property type="match status" value="1"/>
</dbReference>
<dbReference type="InterPro" id="IPR008979">
    <property type="entry name" value="Galactose-bd-like_sf"/>
</dbReference>
<accession>A0ABW3HUM1</accession>
<evidence type="ECO:0000256" key="2">
    <source>
        <dbReference type="ARBA" id="ARBA00023239"/>
    </source>
</evidence>
<comment type="caution">
    <text evidence="7">The sequence shown here is derived from an EMBL/GenBank/DDBJ whole genome shotgun (WGS) entry which is preliminary data.</text>
</comment>
<name>A0ABW3HUM1_9BACL</name>
<dbReference type="SUPFAM" id="SSF74650">
    <property type="entry name" value="Galactose mutarotase-like"/>
    <property type="match status" value="1"/>
</dbReference>
<evidence type="ECO:0000259" key="6">
    <source>
        <dbReference type="Pfam" id="PF09093"/>
    </source>
</evidence>
<dbReference type="InterPro" id="IPR011013">
    <property type="entry name" value="Gal_mutarotase_sf_dom"/>
</dbReference>
<dbReference type="InterPro" id="IPR008929">
    <property type="entry name" value="Chondroitin_lyas"/>
</dbReference>
<feature type="chain" id="PRO_5046165045" evidence="3">
    <location>
        <begin position="33"/>
        <end position="1039"/>
    </location>
</feature>
<evidence type="ECO:0000313" key="7">
    <source>
        <dbReference type="EMBL" id="MFD0961238.1"/>
    </source>
</evidence>
<evidence type="ECO:0000313" key="8">
    <source>
        <dbReference type="Proteomes" id="UP001596989"/>
    </source>
</evidence>
<dbReference type="GO" id="GO:0016829">
    <property type="term" value="F:lyase activity"/>
    <property type="evidence" value="ECO:0007669"/>
    <property type="project" value="UniProtKB-KW"/>
</dbReference>
<dbReference type="EMBL" id="JBHTJZ010000033">
    <property type="protein sequence ID" value="MFD0961238.1"/>
    <property type="molecule type" value="Genomic_DNA"/>
</dbReference>
<dbReference type="Pfam" id="PF09093">
    <property type="entry name" value="Lyase_catalyt"/>
    <property type="match status" value="1"/>
</dbReference>
<evidence type="ECO:0000256" key="1">
    <source>
        <dbReference type="ARBA" id="ARBA00006699"/>
    </source>
</evidence>
<dbReference type="Gene3D" id="2.60.120.430">
    <property type="entry name" value="Galactose-binding lectin"/>
    <property type="match status" value="1"/>
</dbReference>
<dbReference type="InterPro" id="IPR015176">
    <property type="entry name" value="Lyase_N"/>
</dbReference>
<comment type="similarity">
    <text evidence="1">Belongs to the polysaccharide lyase 8 family.</text>
</comment>
<dbReference type="Pfam" id="PF02278">
    <property type="entry name" value="Lyase_8"/>
    <property type="match status" value="1"/>
</dbReference>
<dbReference type="PIRSF" id="PIRSF034515">
    <property type="entry name" value="Chondroitinase"/>
    <property type="match status" value="1"/>
</dbReference>
<keyword evidence="8" id="KW-1185">Reference proteome</keyword>
<sequence length="1039" mass="116427">MIIQRIGKSLLLSAATIMAITLGLVHPLPATAAWDEEETAVFVFEEGIPESISAGEGSSIDISYSRYKDGAASLRWSFQSASELIINQPIGFSNINKDTFGIWIYNEQSVDDDLTFQFTRDGQPASSFRFGLNYEGWRTAWVPFGDMEGNPVKEMNKLVITAPESIEEGTLYLDQIVLSNPVDVRHPTRDAQVPFVNPEADTRPSAHWQALYLFDGLLPSDDDDNDEEATEEEIAAVDDIEAKYLDFVFQPEPLSEEAMHALRATFQSYAVIRDEEYVQGRPVNLVHIKDIYPKAIKGELTSLVNQVEVRAYTDFMLKVAKGYHSANNAADREELQNMFIDLSYHLRDQGWAWGSSLGTVHHLGYNFRGFYPAILLMKEELEEAGLLPWAQETMSWYSGIGRIYEPLEESYANIDILNTTLQGMLASILMLDDEDERVRLLRRLSAWLSDGLLPAPGLMPALKPDGSGFHHMGFYPAYTKGAFNGLTPVVYMLGNTPYRISEQAHTTLKQAIMAMRLYANKYEWLLSVSGRHPTGTERVTSYAFKYLALSGTPDGSSSIDPEAAGAYLRLVEPDRVDATTDWLLTNGYEAEDDPSGHWTMNYGTLSLHRRDHWLVGVRGHNRYFWSNELYSNANWYGRYTTYGQIEIKSQGDPVNNLDSGYSHDGWNWNRWPGTTTIHLPLDELKATSFTEMLLTDETYAGGLNIEGKNGMFAMKLHEHPKYDESHRARKSVFMFDNRIIALGSDIENTDADHRTETTLFQNALSSEAGSDPLWIGEQAAITAFPYERNMTLQEPTWLVDNKGNGYYVPAGQSVTVQKSTQMSKNQKNGADTSGDFATAWLDHGKAPTGESYEYAIVVNATPGKMHAFARRMSQPAAAPYRVLRKDTMAHIVNDRAAKTTGYALFEAIGNGEGDDPIVAPGDGHLAAVDTPSMVMIKEKGSHLVLSAVDPDLRLYEGIDEEQYDENGNFVGGQGPYDRPWRENASIMRPLRITLHGEWELESEADNYRLVSVEAGQTVIELDCRDAMPIELELKRARRG</sequence>
<reference evidence="8" key="1">
    <citation type="journal article" date="2019" name="Int. J. Syst. Evol. Microbiol.">
        <title>The Global Catalogue of Microorganisms (GCM) 10K type strain sequencing project: providing services to taxonomists for standard genome sequencing and annotation.</title>
        <authorList>
            <consortium name="The Broad Institute Genomics Platform"/>
            <consortium name="The Broad Institute Genome Sequencing Center for Infectious Disease"/>
            <person name="Wu L."/>
            <person name="Ma J."/>
        </authorList>
    </citation>
    <scope>NUCLEOTIDE SEQUENCE [LARGE SCALE GENOMIC DNA]</scope>
    <source>
        <strain evidence="8">CCUG 59129</strain>
    </source>
</reference>
<keyword evidence="2 7" id="KW-0456">Lyase</keyword>
<dbReference type="InterPro" id="IPR014718">
    <property type="entry name" value="GH-type_carb-bd"/>
</dbReference>
<dbReference type="SUPFAM" id="SSF48230">
    <property type="entry name" value="Chondroitin AC/alginate lyase"/>
    <property type="match status" value="1"/>
</dbReference>
<dbReference type="PANTHER" id="PTHR37322:SF3">
    <property type="entry name" value="CHONDROITIN SULFATE ABC EXOLYASE"/>
    <property type="match status" value="1"/>
</dbReference>
<dbReference type="SUPFAM" id="SSF49863">
    <property type="entry name" value="Hyaluronate lyase-like, C-terminal domain"/>
    <property type="match status" value="1"/>
</dbReference>
<dbReference type="InterPro" id="IPR039174">
    <property type="entry name" value="Chondroitin_ABC_lyase"/>
</dbReference>
<evidence type="ECO:0000259" key="5">
    <source>
        <dbReference type="Pfam" id="PF09092"/>
    </source>
</evidence>
<dbReference type="InterPro" id="IPR024200">
    <property type="entry name" value="Chondroitinase_ABC_I"/>
</dbReference>
<proteinExistence type="inferred from homology"/>
<protein>
    <submittedName>
        <fullName evidence="7">Chondroitinase family polysaccharide lyase</fullName>
    </submittedName>
</protein>
<dbReference type="Pfam" id="PF09092">
    <property type="entry name" value="Lyase_N"/>
    <property type="match status" value="1"/>
</dbReference>
<dbReference type="Gene3D" id="1.50.10.100">
    <property type="entry name" value="Chondroitin AC/alginate lyase"/>
    <property type="match status" value="1"/>
</dbReference>
<dbReference type="SUPFAM" id="SSF49785">
    <property type="entry name" value="Galactose-binding domain-like"/>
    <property type="match status" value="1"/>
</dbReference>
<dbReference type="InterPro" id="IPR003159">
    <property type="entry name" value="Lyase_8_central_dom"/>
</dbReference>
<feature type="domain" description="Lyase catalytic" evidence="6">
    <location>
        <begin position="228"/>
        <end position="573"/>
    </location>
</feature>
<feature type="domain" description="Polysaccharide lyase family 8 central" evidence="4">
    <location>
        <begin position="607"/>
        <end position="860"/>
    </location>
</feature>
<evidence type="ECO:0000259" key="4">
    <source>
        <dbReference type="Pfam" id="PF02278"/>
    </source>
</evidence>
<feature type="signal peptide" evidence="3">
    <location>
        <begin position="1"/>
        <end position="32"/>
    </location>
</feature>
<dbReference type="Proteomes" id="UP001596989">
    <property type="component" value="Unassembled WGS sequence"/>
</dbReference>
<dbReference type="Gene3D" id="2.70.98.10">
    <property type="match status" value="1"/>
</dbReference>
<dbReference type="InterPro" id="IPR015177">
    <property type="entry name" value="Lyase_catalyt"/>
</dbReference>
<evidence type="ECO:0000256" key="3">
    <source>
        <dbReference type="SAM" id="SignalP"/>
    </source>
</evidence>
<dbReference type="RefSeq" id="WP_377566599.1">
    <property type="nucleotide sequence ID" value="NZ_JBHTJZ010000033.1"/>
</dbReference>
<keyword evidence="3" id="KW-0732">Signal</keyword>
<dbReference type="InterPro" id="IPR011071">
    <property type="entry name" value="Lyase_8-like_C"/>
</dbReference>
<gene>
    <name evidence="7" type="ORF">ACFQ2I_17960</name>
</gene>
<organism evidence="7 8">
    <name type="scientific">Paenibacillus chungangensis</name>
    <dbReference type="NCBI Taxonomy" id="696535"/>
    <lineage>
        <taxon>Bacteria</taxon>
        <taxon>Bacillati</taxon>
        <taxon>Bacillota</taxon>
        <taxon>Bacilli</taxon>
        <taxon>Bacillales</taxon>
        <taxon>Paenibacillaceae</taxon>
        <taxon>Paenibacillus</taxon>
    </lineage>
</organism>